<proteinExistence type="predicted"/>
<evidence type="ECO:0000259" key="2">
    <source>
        <dbReference type="PROSITE" id="PS50994"/>
    </source>
</evidence>
<dbReference type="InterPro" id="IPR001584">
    <property type="entry name" value="Integrase_cat-core"/>
</dbReference>
<keyword evidence="4" id="KW-1185">Reference proteome</keyword>
<comment type="caution">
    <text evidence="3">The sequence shown here is derived from an EMBL/GenBank/DDBJ whole genome shotgun (WGS) entry which is preliminary data.</text>
</comment>
<dbReference type="InterPro" id="IPR009057">
    <property type="entry name" value="Homeodomain-like_sf"/>
</dbReference>
<accession>A0A7Z7BG48</accession>
<dbReference type="GO" id="GO:0003676">
    <property type="term" value="F:nucleic acid binding"/>
    <property type="evidence" value="ECO:0007669"/>
    <property type="project" value="InterPro"/>
</dbReference>
<evidence type="ECO:0000313" key="3">
    <source>
        <dbReference type="EMBL" id="SDJ15439.1"/>
    </source>
</evidence>
<dbReference type="AlphaFoldDB" id="A0A7Z7BG48"/>
<dbReference type="RefSeq" id="WP_091788776.1">
    <property type="nucleotide sequence ID" value="NZ_FNDI01000035.1"/>
</dbReference>
<sequence length="664" mass="74578">MNRRKPDLQTIDVSAWPTVAYTEFDPALRARFEKRQQAILRYIDGESIRAIEKSIGINRRQLYRWLERAQAQHPDGRPFGFRGLLPFIRIAEYERLSAIQVQGERGSRGTAGALAQLFERHPALAGWLLLQVKRRKGLLEQLHTDGHLRTRLRGLKALHDDFLQQCRSVGVTAGDYPLNTANRALRSLSRVIKAEMLRTFGTAARSAGASHLKGLPRREAAGAPVATRPYQVVEFDGHRLDIRLKVVVRDPLGFAHEFEIERVWLLAIIDVCTRAVLGYHIAIAREYCRYDVIKTIENALEPHHARTFTIAGLSRGTLDGFPSERLPELAYATWEWIKLDNAKANLAHETLTALCEFVGCVADAGPKYSPDERPYIERFFGTIASRLSSRLPGYTGSNPRDLRRALADPKGDLRLYVSLDELGELVEYAIANYNGTPHAGLNNATPLEAMEYFVRSRQTLLAWLAEQRRRTLCLMQSARRCRVRAYIGQGVRPHINLYRVRYTNRVLAASTDLIGQHLLIYMNADDLRSVRAFLADGTELGVLDAQGAWQLVPHNLKLRQEICRQSGKRGRLSDSHINPIEAYVQQKLTQARKTRKAATDLARTKQLLASAPNVRTPVGPDRKVETAVPCAQSTMQTQANALAAPAPPAPVRPRKLSIGTGQVF</sequence>
<reference evidence="3" key="1">
    <citation type="submission" date="2016-10" db="EMBL/GenBank/DDBJ databases">
        <authorList>
            <person name="Varghese N."/>
            <person name="Submissions S."/>
        </authorList>
    </citation>
    <scope>NUCLEOTIDE SEQUENCE [LARGE SCALE GENOMIC DNA]</scope>
    <source>
        <strain evidence="3">YR281</strain>
    </source>
</reference>
<feature type="region of interest" description="Disordered" evidence="1">
    <location>
        <begin position="641"/>
        <end position="664"/>
    </location>
</feature>
<dbReference type="InterPro" id="IPR036397">
    <property type="entry name" value="RNaseH_sf"/>
</dbReference>
<dbReference type="Proteomes" id="UP000198900">
    <property type="component" value="Unassembled WGS sequence"/>
</dbReference>
<dbReference type="InterPro" id="IPR055247">
    <property type="entry name" value="InsJ-like_HTH"/>
</dbReference>
<dbReference type="InterPro" id="IPR012337">
    <property type="entry name" value="RNaseH-like_sf"/>
</dbReference>
<dbReference type="SUPFAM" id="SSF46689">
    <property type="entry name" value="Homeodomain-like"/>
    <property type="match status" value="1"/>
</dbReference>
<evidence type="ECO:0000313" key="4">
    <source>
        <dbReference type="Proteomes" id="UP000198900"/>
    </source>
</evidence>
<dbReference type="PROSITE" id="PS50994">
    <property type="entry name" value="INTEGRASE"/>
    <property type="match status" value="1"/>
</dbReference>
<dbReference type="EMBL" id="FNDI01000035">
    <property type="protein sequence ID" value="SDJ15439.1"/>
    <property type="molecule type" value="Genomic_DNA"/>
</dbReference>
<dbReference type="SUPFAM" id="SSF53098">
    <property type="entry name" value="Ribonuclease H-like"/>
    <property type="match status" value="1"/>
</dbReference>
<organism evidence="3 4">
    <name type="scientific">Paraburkholderia steynii</name>
    <dbReference type="NCBI Taxonomy" id="1245441"/>
    <lineage>
        <taxon>Bacteria</taxon>
        <taxon>Pseudomonadati</taxon>
        <taxon>Pseudomonadota</taxon>
        <taxon>Betaproteobacteria</taxon>
        <taxon>Burkholderiales</taxon>
        <taxon>Burkholderiaceae</taxon>
        <taxon>Paraburkholderia</taxon>
    </lineage>
</organism>
<evidence type="ECO:0000256" key="1">
    <source>
        <dbReference type="SAM" id="MobiDB-lite"/>
    </source>
</evidence>
<name>A0A7Z7BG48_9BURK</name>
<dbReference type="GO" id="GO:0015074">
    <property type="term" value="P:DNA integration"/>
    <property type="evidence" value="ECO:0007669"/>
    <property type="project" value="InterPro"/>
</dbReference>
<dbReference type="Pfam" id="PF13518">
    <property type="entry name" value="HTH_28"/>
    <property type="match status" value="1"/>
</dbReference>
<dbReference type="Gene3D" id="3.30.420.10">
    <property type="entry name" value="Ribonuclease H-like superfamily/Ribonuclease H"/>
    <property type="match status" value="1"/>
</dbReference>
<feature type="domain" description="Integrase catalytic" evidence="2">
    <location>
        <begin position="225"/>
        <end position="454"/>
    </location>
</feature>
<protein>
    <submittedName>
        <fullName evidence="3">Helix-turn-helix domain-containing protein</fullName>
    </submittedName>
</protein>
<gene>
    <name evidence="3" type="ORF">SAMN04487926_13541</name>
</gene>